<dbReference type="AlphaFoldDB" id="A0A4R7PAX1"/>
<dbReference type="Proteomes" id="UP000295341">
    <property type="component" value="Unassembled WGS sequence"/>
</dbReference>
<evidence type="ECO:0000256" key="1">
    <source>
        <dbReference type="SAM" id="MobiDB-lite"/>
    </source>
</evidence>
<comment type="caution">
    <text evidence="3">The sequence shown here is derived from an EMBL/GenBank/DDBJ whole genome shotgun (WGS) entry which is preliminary data.</text>
</comment>
<evidence type="ECO:0000313" key="4">
    <source>
        <dbReference type="Proteomes" id="UP000295341"/>
    </source>
</evidence>
<dbReference type="EMBL" id="SOBT01000008">
    <property type="protein sequence ID" value="TDU30719.1"/>
    <property type="molecule type" value="Genomic_DNA"/>
</dbReference>
<feature type="compositionally biased region" description="Basic and acidic residues" evidence="1">
    <location>
        <begin position="42"/>
        <end position="54"/>
    </location>
</feature>
<accession>A0A4R7PAX1</accession>
<reference evidence="3 4" key="1">
    <citation type="submission" date="2019-03" db="EMBL/GenBank/DDBJ databases">
        <title>Genomic Encyclopedia of Type Strains, Phase IV (KMG-IV): sequencing the most valuable type-strain genomes for metagenomic binning, comparative biology and taxonomic classification.</title>
        <authorList>
            <person name="Goeker M."/>
        </authorList>
    </citation>
    <scope>NUCLEOTIDE SEQUENCE [LARGE SCALE GENOMIC DNA]</scope>
    <source>
        <strain evidence="3 4">DSM 26377</strain>
    </source>
</reference>
<organism evidence="3 4">
    <name type="scientific">Panacagrimonas perspica</name>
    <dbReference type="NCBI Taxonomy" id="381431"/>
    <lineage>
        <taxon>Bacteria</taxon>
        <taxon>Pseudomonadati</taxon>
        <taxon>Pseudomonadota</taxon>
        <taxon>Gammaproteobacteria</taxon>
        <taxon>Nevskiales</taxon>
        <taxon>Nevskiaceae</taxon>
        <taxon>Panacagrimonas</taxon>
    </lineage>
</organism>
<evidence type="ECO:0000313" key="3">
    <source>
        <dbReference type="EMBL" id="TDU30719.1"/>
    </source>
</evidence>
<feature type="signal peptide" evidence="2">
    <location>
        <begin position="1"/>
        <end position="19"/>
    </location>
</feature>
<feature type="region of interest" description="Disordered" evidence="1">
    <location>
        <begin position="19"/>
        <end position="54"/>
    </location>
</feature>
<gene>
    <name evidence="3" type="ORF">DFR24_0073</name>
</gene>
<protein>
    <submittedName>
        <fullName evidence="3">Uncharacterized protein</fullName>
    </submittedName>
</protein>
<sequence length="124" mass="13329">MLRRLLLVLALGAPLMANAQQQPKPAPPKAGDEQPAVAVGGAREDLRDDSGTTIVGERESPIGLYITPWRNAFAEQDIDRPARLLQVEMTPIDRDVFARQVEYHKALTAAANAKLAPAAAPAKP</sequence>
<keyword evidence="4" id="KW-1185">Reference proteome</keyword>
<evidence type="ECO:0000256" key="2">
    <source>
        <dbReference type="SAM" id="SignalP"/>
    </source>
</evidence>
<keyword evidence="2" id="KW-0732">Signal</keyword>
<name>A0A4R7PAX1_9GAMM</name>
<feature type="chain" id="PRO_5030099577" evidence="2">
    <location>
        <begin position="20"/>
        <end position="124"/>
    </location>
</feature>
<proteinExistence type="predicted"/>